<evidence type="ECO:0000313" key="10">
    <source>
        <dbReference type="Proteomes" id="UP000007799"/>
    </source>
</evidence>
<dbReference type="PANTHER" id="PTHR15642:SF3">
    <property type="entry name" value="CYTOCHROME C OXIDASE ASSEMBLY FACTOR 3 HOMOLOG, MITOCHONDRIAL"/>
    <property type="match status" value="1"/>
</dbReference>
<gene>
    <name evidence="9" type="ORF">PTSG_11917</name>
</gene>
<protein>
    <recommendedName>
        <fullName evidence="7">Cytochrome c oxidase assembly factor 3</fullName>
    </recommendedName>
</protein>
<keyword evidence="3 7" id="KW-0812">Transmembrane</keyword>
<dbReference type="KEGG" id="sre:PTSG_11917"/>
<evidence type="ECO:0000313" key="9">
    <source>
        <dbReference type="EMBL" id="EGD82058.1"/>
    </source>
</evidence>
<dbReference type="InterPro" id="IPR041752">
    <property type="entry name" value="Coa3"/>
</dbReference>
<proteinExistence type="inferred from homology"/>
<comment type="subunit">
    <text evidence="7">Component of 250-400 kDa complexes called cytochrome oxidase assembly intermediates or COA complexes.</text>
</comment>
<evidence type="ECO:0000256" key="6">
    <source>
        <dbReference type="ARBA" id="ARBA00023136"/>
    </source>
</evidence>
<evidence type="ECO:0000256" key="5">
    <source>
        <dbReference type="ARBA" id="ARBA00023128"/>
    </source>
</evidence>
<evidence type="ECO:0000256" key="7">
    <source>
        <dbReference type="RuleBase" id="RU367056"/>
    </source>
</evidence>
<dbReference type="EMBL" id="GL832960">
    <property type="protein sequence ID" value="EGD82058.1"/>
    <property type="molecule type" value="Genomic_DNA"/>
</dbReference>
<dbReference type="PANTHER" id="PTHR15642">
    <property type="entry name" value="CYTOCHROME C OXIDASE ASSEMBLY FACTOR 3, MITOCHONDRIAL"/>
    <property type="match status" value="1"/>
</dbReference>
<dbReference type="InParanoid" id="F2U364"/>
<dbReference type="OrthoDB" id="10018333at2759"/>
<keyword evidence="4 7" id="KW-1133">Transmembrane helix</keyword>
<dbReference type="GeneID" id="16076827"/>
<comment type="similarity">
    <text evidence="2 7">Belongs to the COA3 family.</text>
</comment>
<name>F2U364_SALR5</name>
<organism evidence="10">
    <name type="scientific">Salpingoeca rosetta (strain ATCC 50818 / BSB-021)</name>
    <dbReference type="NCBI Taxonomy" id="946362"/>
    <lineage>
        <taxon>Eukaryota</taxon>
        <taxon>Choanoflagellata</taxon>
        <taxon>Craspedida</taxon>
        <taxon>Salpingoecidae</taxon>
        <taxon>Salpingoeca</taxon>
    </lineage>
</organism>
<evidence type="ECO:0000256" key="2">
    <source>
        <dbReference type="ARBA" id="ARBA00007035"/>
    </source>
</evidence>
<keyword evidence="10" id="KW-1185">Reference proteome</keyword>
<dbReference type="AlphaFoldDB" id="F2U364"/>
<accession>F2U364</accession>
<evidence type="ECO:0000259" key="8">
    <source>
        <dbReference type="Pfam" id="PF09813"/>
    </source>
</evidence>
<dbReference type="RefSeq" id="XP_004996241.1">
    <property type="nucleotide sequence ID" value="XM_004996184.1"/>
</dbReference>
<feature type="domain" description="Cytochrome c oxidase assembly factor 3 mitochondrial coiled-coil" evidence="8">
    <location>
        <begin position="15"/>
        <end position="53"/>
    </location>
</feature>
<reference evidence="9" key="1">
    <citation type="submission" date="2009-08" db="EMBL/GenBank/DDBJ databases">
        <title>Annotation of Salpingoeca rosetta.</title>
        <authorList>
            <consortium name="The Broad Institute Genome Sequencing Platform"/>
            <person name="Russ C."/>
            <person name="Cuomo C."/>
            <person name="Burger G."/>
            <person name="Gray M.W."/>
            <person name="Holland P.W.H."/>
            <person name="King N."/>
            <person name="Lang F.B.F."/>
            <person name="Roger A.J."/>
            <person name="Ruiz-Trillo I."/>
            <person name="Young S.K."/>
            <person name="Zeng Q."/>
            <person name="Gargeya S."/>
            <person name="Alvarado L."/>
            <person name="Berlin A."/>
            <person name="Chapman S.B."/>
            <person name="Chen Z."/>
            <person name="Freedman E."/>
            <person name="Gellesch M."/>
            <person name="Goldberg J."/>
            <person name="Griggs A."/>
            <person name="Gujja S."/>
            <person name="Heilman E."/>
            <person name="Heiman D."/>
            <person name="Howarth C."/>
            <person name="Mehta T."/>
            <person name="Neiman D."/>
            <person name="Pearson M."/>
            <person name="Roberts A."/>
            <person name="Saif S."/>
            <person name="Shea T."/>
            <person name="Shenoy N."/>
            <person name="Sisk P."/>
            <person name="Stolte C."/>
            <person name="Sykes S."/>
            <person name="White J."/>
            <person name="Yandava C."/>
            <person name="Haas B."/>
            <person name="Nusbaum C."/>
            <person name="Birren B."/>
        </authorList>
    </citation>
    <scope>NUCLEOTIDE SEQUENCE [LARGE SCALE GENOMIC DNA]</scope>
    <source>
        <strain evidence="9">ATCC 50818</strain>
    </source>
</reference>
<sequence>MKATQAQRAAQAAANATRPFRRRNLAVGAVLFGFVGSVYAYTILSVKQEDFSDVQPVLPTHGQKSR</sequence>
<feature type="transmembrane region" description="Helical" evidence="7">
    <location>
        <begin position="25"/>
        <end position="44"/>
    </location>
</feature>
<keyword evidence="7" id="KW-0999">Mitochondrion inner membrane</keyword>
<dbReference type="Pfam" id="PF09813">
    <property type="entry name" value="Coa3_cc"/>
    <property type="match status" value="1"/>
</dbReference>
<evidence type="ECO:0000256" key="3">
    <source>
        <dbReference type="ARBA" id="ARBA00022692"/>
    </source>
</evidence>
<evidence type="ECO:0000256" key="1">
    <source>
        <dbReference type="ARBA" id="ARBA00004304"/>
    </source>
</evidence>
<dbReference type="GO" id="GO:0033617">
    <property type="term" value="P:mitochondrial respiratory chain complex IV assembly"/>
    <property type="evidence" value="ECO:0007669"/>
    <property type="project" value="UniProtKB-UniRule"/>
</dbReference>
<keyword evidence="6 7" id="KW-0472">Membrane</keyword>
<dbReference type="Proteomes" id="UP000007799">
    <property type="component" value="Unassembled WGS sequence"/>
</dbReference>
<keyword evidence="5 7" id="KW-0496">Mitochondrion</keyword>
<comment type="function">
    <text evidence="7">Required for assembly of cytochrome c oxidase (complex IV).</text>
</comment>
<dbReference type="GO" id="GO:0005743">
    <property type="term" value="C:mitochondrial inner membrane"/>
    <property type="evidence" value="ECO:0007669"/>
    <property type="project" value="UniProtKB-UniRule"/>
</dbReference>
<evidence type="ECO:0000256" key="4">
    <source>
        <dbReference type="ARBA" id="ARBA00022989"/>
    </source>
</evidence>
<dbReference type="InterPro" id="IPR018628">
    <property type="entry name" value="Coa3_CC"/>
</dbReference>
<comment type="subcellular location">
    <subcellularLocation>
        <location evidence="1">Mitochondrion membrane</location>
        <topology evidence="1">Single-pass membrane protein</topology>
    </subcellularLocation>
</comment>